<comment type="caution">
    <text evidence="2">The sequence shown here is derived from an EMBL/GenBank/DDBJ whole genome shotgun (WGS) entry which is preliminary data.</text>
</comment>
<sequence length="84" mass="9313">MKKVLLSFIFLGSLAFAQEDEAQVETKDTAAPTAQQIQVCSQGSAKECRKIANALYKAKDYAEAKKYYKRACDLGDKKSCQKAQ</sequence>
<protein>
    <recommendedName>
        <fullName evidence="4">Beta-lactamase</fullName>
    </recommendedName>
</protein>
<dbReference type="AlphaFoldDB" id="A0A3D8JAX0"/>
<dbReference type="InterPro" id="IPR011990">
    <property type="entry name" value="TPR-like_helical_dom_sf"/>
</dbReference>
<keyword evidence="1" id="KW-0732">Signal</keyword>
<dbReference type="EMBL" id="NXLX01000002">
    <property type="protein sequence ID" value="RDU74450.1"/>
    <property type="molecule type" value="Genomic_DNA"/>
</dbReference>
<gene>
    <name evidence="2" type="ORF">CQA57_01710</name>
</gene>
<name>A0A3D8JAX0_9HELI</name>
<organism evidence="2 3">
    <name type="scientific">Helicobacter anseris</name>
    <dbReference type="NCBI Taxonomy" id="375926"/>
    <lineage>
        <taxon>Bacteria</taxon>
        <taxon>Pseudomonadati</taxon>
        <taxon>Campylobacterota</taxon>
        <taxon>Epsilonproteobacteria</taxon>
        <taxon>Campylobacterales</taxon>
        <taxon>Helicobacteraceae</taxon>
        <taxon>Helicobacter</taxon>
    </lineage>
</organism>
<evidence type="ECO:0000313" key="3">
    <source>
        <dbReference type="Proteomes" id="UP000256695"/>
    </source>
</evidence>
<proteinExistence type="predicted"/>
<accession>A0A3D8JAX0</accession>
<reference evidence="2 3" key="1">
    <citation type="submission" date="2018-04" db="EMBL/GenBank/DDBJ databases">
        <title>Novel Campyloabacter and Helicobacter Species and Strains.</title>
        <authorList>
            <person name="Mannion A.J."/>
            <person name="Shen Z."/>
            <person name="Fox J.G."/>
        </authorList>
    </citation>
    <scope>NUCLEOTIDE SEQUENCE [LARGE SCALE GENOMIC DNA]</scope>
    <source>
        <strain evidence="2 3">MIT 04-9362</strain>
    </source>
</reference>
<feature type="chain" id="PRO_5017609333" description="Beta-lactamase" evidence="1">
    <location>
        <begin position="18"/>
        <end position="84"/>
    </location>
</feature>
<dbReference type="SUPFAM" id="SSF81901">
    <property type="entry name" value="HCP-like"/>
    <property type="match status" value="1"/>
</dbReference>
<dbReference type="Proteomes" id="UP000256695">
    <property type="component" value="Unassembled WGS sequence"/>
</dbReference>
<feature type="signal peptide" evidence="1">
    <location>
        <begin position="1"/>
        <end position="17"/>
    </location>
</feature>
<dbReference type="Gene3D" id="1.25.40.10">
    <property type="entry name" value="Tetratricopeptide repeat domain"/>
    <property type="match status" value="1"/>
</dbReference>
<evidence type="ECO:0000313" key="2">
    <source>
        <dbReference type="EMBL" id="RDU74450.1"/>
    </source>
</evidence>
<evidence type="ECO:0008006" key="4">
    <source>
        <dbReference type="Google" id="ProtNLM"/>
    </source>
</evidence>
<evidence type="ECO:0000256" key="1">
    <source>
        <dbReference type="SAM" id="SignalP"/>
    </source>
</evidence>
<keyword evidence="3" id="KW-1185">Reference proteome</keyword>
<dbReference type="RefSeq" id="WP_115578505.1">
    <property type="nucleotide sequence ID" value="NZ_NXLX01000002.1"/>
</dbReference>